<evidence type="ECO:0000313" key="3">
    <source>
        <dbReference type="Proteomes" id="UP000190896"/>
    </source>
</evidence>
<dbReference type="OrthoDB" id="9128325at2"/>
<accession>A0A1T2KT26</accession>
<name>A0A1T2KT26_9GAMM</name>
<evidence type="ECO:0000313" key="2">
    <source>
        <dbReference type="EMBL" id="OOZ36004.1"/>
    </source>
</evidence>
<feature type="region of interest" description="Disordered" evidence="1">
    <location>
        <begin position="1"/>
        <end position="21"/>
    </location>
</feature>
<evidence type="ECO:0000256" key="1">
    <source>
        <dbReference type="SAM" id="MobiDB-lite"/>
    </source>
</evidence>
<comment type="caution">
    <text evidence="2">The sequence shown here is derived from an EMBL/GenBank/DDBJ whole genome shotgun (WGS) entry which is preliminary data.</text>
</comment>
<gene>
    <name evidence="2" type="ORF">BOW51_09245</name>
</gene>
<keyword evidence="3" id="KW-1185">Reference proteome</keyword>
<dbReference type="RefSeq" id="WP_078487731.1">
    <property type="nucleotide sequence ID" value="NZ_MPRJ01000060.1"/>
</dbReference>
<dbReference type="AlphaFoldDB" id="A0A1T2KT26"/>
<reference evidence="2 3" key="1">
    <citation type="submission" date="2016-11" db="EMBL/GenBank/DDBJ databases">
        <title>Mixed transmission modes and dynamic genome evolution in an obligate animal-bacterial symbiosis.</title>
        <authorList>
            <person name="Russell S.L."/>
            <person name="Corbett-Detig R.B."/>
            <person name="Cavanaugh C.M."/>
        </authorList>
    </citation>
    <scope>NUCLEOTIDE SEQUENCE [LARGE SCALE GENOMIC DNA]</scope>
    <source>
        <strain evidence="2">Se-Cadez</strain>
    </source>
</reference>
<proteinExistence type="predicted"/>
<protein>
    <submittedName>
        <fullName evidence="2">Uncharacterized protein</fullName>
    </submittedName>
</protein>
<dbReference type="EMBL" id="MPRJ01000060">
    <property type="protein sequence ID" value="OOZ36004.1"/>
    <property type="molecule type" value="Genomic_DNA"/>
</dbReference>
<organism evidence="2 3">
    <name type="scientific">Solemya velesiana gill symbiont</name>
    <dbReference type="NCBI Taxonomy" id="1918948"/>
    <lineage>
        <taxon>Bacteria</taxon>
        <taxon>Pseudomonadati</taxon>
        <taxon>Pseudomonadota</taxon>
        <taxon>Gammaproteobacteria</taxon>
        <taxon>sulfur-oxidizing symbionts</taxon>
    </lineage>
</organism>
<dbReference type="Proteomes" id="UP000190896">
    <property type="component" value="Unassembled WGS sequence"/>
</dbReference>
<sequence length="587" mass="66673">MQKKSSSASRPRIPPESGGIQVNFCKKPSCENFGIPAAMTPAKGKGAKRDRYAISGAGKNFPVLKCHSCGEFPPLKSNAGIHEELDRISSYLNDPPEPSCPNDFCENHNVGIRAGSKHYRSFGKTKSGSQRYRCKACDKTFSVGGSTLRQKQPHKNKLIFKLLVNKNPFRRICEVADISEGSLYPKIGFLQQQCLAFAAHRERKLEGMNLRRLYVGVDRQDYVVNWSQRQDKRNVQLTAVGSADNETGYVFGMHLNYDASLDAATVEKDASQIGDCGAPFPFRHYARAWLACDYDKAMNGSANQNPASDGTLNGQISAKYEESLRRKDIEDFERLAQTSKLPGRGMQIHAEYTLYAHFFLLKRLFSGVGKVRFFLDQDSGIRAACLGAFQEEVNARKCDAFYVRINKHLTVDERKRALTDSRKTFRDATNTNPGLSDSEVKLALIKERMRDMAEIGKWKDRWLSHPFPNMSEPEKAVCYLTDYGDYDEDHQAWLYNKASMHAIDCFFMQVRRRLSLLERPYSTASAARRMWHGYSAYNPESIVKMLDIFRTYYNYCLKGRDDKTPAMRIGLAKGVVPPEDIIYFKEH</sequence>